<gene>
    <name evidence="1" type="ORF">GCM10011415_07920</name>
</gene>
<proteinExistence type="predicted"/>
<keyword evidence="2" id="KW-1185">Reference proteome</keyword>
<dbReference type="AlphaFoldDB" id="A0A8J2ZHD6"/>
<comment type="caution">
    <text evidence="1">The sequence shown here is derived from an EMBL/GenBank/DDBJ whole genome shotgun (WGS) entry which is preliminary data.</text>
</comment>
<sequence length="398" mass="41273">MPTWYSDGTVSVSNGQTTVTGVGTAWVANAQLGQAVYLPDNRLYEIAAVVSNTQITLTRAYQGSTQTGAVYQILPIEGLLDEASNALFSAISEMRSHNEGTLAGRFPVGTNAQPSVRGASDGNTGVNLPGGDVLDFVTNAIRRARLSSAGLQLDAPLIGTAVTQSNDDITPGRVTKVGDFGPGAVNNVPFVSDLDAQDIPVEFFQFTNAAAGTLPVPGSAGFGLQLRRFGGAAEQAAQLAFKDNASRMFFRSAFGGSYKRWFEMFHQGSAVGPVSMASGVPTGSLVESGTNANGSYTRLIDGTQTCTAKPFLTYSNGVLALAWTFPAPFVGTPALTGNMNRSSMNAGVTPASRDVGAMTFGSITNTTASVVVETVPGGASFQSGDTSNCFVQAVGRWA</sequence>
<dbReference type="RefSeq" id="WP_188788894.1">
    <property type="nucleotide sequence ID" value="NZ_BMJV01000001.1"/>
</dbReference>
<reference evidence="1" key="1">
    <citation type="journal article" date="2014" name="Int. J. Syst. Evol. Microbiol.">
        <title>Complete genome sequence of Corynebacterium casei LMG S-19264T (=DSM 44701T), isolated from a smear-ripened cheese.</title>
        <authorList>
            <consortium name="US DOE Joint Genome Institute (JGI-PGF)"/>
            <person name="Walter F."/>
            <person name="Albersmeier A."/>
            <person name="Kalinowski J."/>
            <person name="Ruckert C."/>
        </authorList>
    </citation>
    <scope>NUCLEOTIDE SEQUENCE</scope>
    <source>
        <strain evidence="1">CGMCC 1.15762</strain>
    </source>
</reference>
<reference evidence="1" key="2">
    <citation type="submission" date="2020-09" db="EMBL/GenBank/DDBJ databases">
        <authorList>
            <person name="Sun Q."/>
            <person name="Zhou Y."/>
        </authorList>
    </citation>
    <scope>NUCLEOTIDE SEQUENCE</scope>
    <source>
        <strain evidence="1">CGMCC 1.15762</strain>
    </source>
</reference>
<name>A0A8J2ZHD6_9RHOB</name>
<dbReference type="EMBL" id="BMJV01000001">
    <property type="protein sequence ID" value="GGG63864.1"/>
    <property type="molecule type" value="Genomic_DNA"/>
</dbReference>
<accession>A0A8J2ZHD6</accession>
<protein>
    <submittedName>
        <fullName evidence="1">Uncharacterized protein</fullName>
    </submittedName>
</protein>
<evidence type="ECO:0000313" key="1">
    <source>
        <dbReference type="EMBL" id="GGG63864.1"/>
    </source>
</evidence>
<organism evidence="1 2">
    <name type="scientific">Salipiger pallidus</name>
    <dbReference type="NCBI Taxonomy" id="1775170"/>
    <lineage>
        <taxon>Bacteria</taxon>
        <taxon>Pseudomonadati</taxon>
        <taxon>Pseudomonadota</taxon>
        <taxon>Alphaproteobacteria</taxon>
        <taxon>Rhodobacterales</taxon>
        <taxon>Roseobacteraceae</taxon>
        <taxon>Salipiger</taxon>
    </lineage>
</organism>
<evidence type="ECO:0000313" key="2">
    <source>
        <dbReference type="Proteomes" id="UP000617145"/>
    </source>
</evidence>
<dbReference type="Proteomes" id="UP000617145">
    <property type="component" value="Unassembled WGS sequence"/>
</dbReference>